<reference evidence="1 2" key="1">
    <citation type="journal article" date="2018" name="Sci. Data">
        <title>The draft genome sequence of cork oak.</title>
        <authorList>
            <person name="Ramos A.M."/>
            <person name="Usie A."/>
            <person name="Barbosa P."/>
            <person name="Barros P.M."/>
            <person name="Capote T."/>
            <person name="Chaves I."/>
            <person name="Simoes F."/>
            <person name="Abreu I."/>
            <person name="Carrasquinho I."/>
            <person name="Faro C."/>
            <person name="Guimaraes J.B."/>
            <person name="Mendonca D."/>
            <person name="Nobrega F."/>
            <person name="Rodrigues L."/>
            <person name="Saibo N.J.M."/>
            <person name="Varela M.C."/>
            <person name="Egas C."/>
            <person name="Matos J."/>
            <person name="Miguel C.M."/>
            <person name="Oliveira M.M."/>
            <person name="Ricardo C.P."/>
            <person name="Goncalves S."/>
        </authorList>
    </citation>
    <scope>NUCLEOTIDE SEQUENCE [LARGE SCALE GENOMIC DNA]</scope>
    <source>
        <strain evidence="2">cv. HL8</strain>
    </source>
</reference>
<dbReference type="AlphaFoldDB" id="A0AAW0JAU4"/>
<dbReference type="Proteomes" id="UP000237347">
    <property type="component" value="Unassembled WGS sequence"/>
</dbReference>
<dbReference type="InterPro" id="IPR052965">
    <property type="entry name" value="Pigment-catalase-like"/>
</dbReference>
<gene>
    <name evidence="1" type="primary">DRPE_0</name>
    <name evidence="1" type="ORF">CFP56_035028</name>
</gene>
<evidence type="ECO:0000313" key="2">
    <source>
        <dbReference type="Proteomes" id="UP000237347"/>
    </source>
</evidence>
<evidence type="ECO:0000313" key="1">
    <source>
        <dbReference type="EMBL" id="KAK7823905.1"/>
    </source>
</evidence>
<name>A0AAW0JAU4_QUESU</name>
<keyword evidence="2" id="KW-1185">Reference proteome</keyword>
<dbReference type="EMBL" id="PKMF04000620">
    <property type="protein sequence ID" value="KAK7823905.1"/>
    <property type="molecule type" value="Genomic_DNA"/>
</dbReference>
<protein>
    <submittedName>
        <fullName evidence="1">Desiccation-related protein pcc13-62</fullName>
    </submittedName>
</protein>
<proteinExistence type="predicted"/>
<sequence>MFILLMGEPDCESIQANEADRIQFALKLEFWSRPQGLNTIDPSLAQRGPPRIGTKKANLDPVVDHIIKEFGAIDAMISEAHGECAVIQTLLYEKANQKVLPYNMTVAEFTDHISKLRNMATIAATGGIPRPQLDLKAQTFANIFNQVFGFKLTPPFDPYLNTINYLLASNSIPYVGFVGYVGTIPVFKSSYFRRLVAGLLGVEAGQDAVLRALLYERANEKVMPYDITVAEFISLRKGLVLQITDATLAAAVQS</sequence>
<organism evidence="1 2">
    <name type="scientific">Quercus suber</name>
    <name type="common">Cork oak</name>
    <dbReference type="NCBI Taxonomy" id="58331"/>
    <lineage>
        <taxon>Eukaryota</taxon>
        <taxon>Viridiplantae</taxon>
        <taxon>Streptophyta</taxon>
        <taxon>Embryophyta</taxon>
        <taxon>Tracheophyta</taxon>
        <taxon>Spermatophyta</taxon>
        <taxon>Magnoliopsida</taxon>
        <taxon>eudicotyledons</taxon>
        <taxon>Gunneridae</taxon>
        <taxon>Pentapetalae</taxon>
        <taxon>rosids</taxon>
        <taxon>fabids</taxon>
        <taxon>Fagales</taxon>
        <taxon>Fagaceae</taxon>
        <taxon>Quercus</taxon>
    </lineage>
</organism>
<dbReference type="PANTHER" id="PTHR31694:SF26">
    <property type="entry name" value="OS05G0151100 PROTEIN"/>
    <property type="match status" value="1"/>
</dbReference>
<dbReference type="PANTHER" id="PTHR31694">
    <property type="entry name" value="DESICCATION-LIKE PROTEIN"/>
    <property type="match status" value="1"/>
</dbReference>
<accession>A0AAW0JAU4</accession>
<dbReference type="Pfam" id="PF13668">
    <property type="entry name" value="Ferritin_2"/>
    <property type="match status" value="1"/>
</dbReference>
<comment type="caution">
    <text evidence="1">The sequence shown here is derived from an EMBL/GenBank/DDBJ whole genome shotgun (WGS) entry which is preliminary data.</text>
</comment>